<dbReference type="OrthoDB" id="5406339at2759"/>
<evidence type="ECO:0000313" key="1">
    <source>
        <dbReference type="EMBL" id="PWW80507.1"/>
    </source>
</evidence>
<dbReference type="AlphaFoldDB" id="A0A317T3Z5"/>
<proteinExistence type="predicted"/>
<gene>
    <name evidence="1" type="ORF">C7212DRAFT_341219</name>
</gene>
<accession>A0A317T3Z5</accession>
<organism evidence="1 2">
    <name type="scientific">Tuber magnatum</name>
    <name type="common">white Piedmont truffle</name>
    <dbReference type="NCBI Taxonomy" id="42249"/>
    <lineage>
        <taxon>Eukaryota</taxon>
        <taxon>Fungi</taxon>
        <taxon>Dikarya</taxon>
        <taxon>Ascomycota</taxon>
        <taxon>Pezizomycotina</taxon>
        <taxon>Pezizomycetes</taxon>
        <taxon>Pezizales</taxon>
        <taxon>Tuberaceae</taxon>
        <taxon>Tuber</taxon>
    </lineage>
</organism>
<dbReference type="Proteomes" id="UP000246991">
    <property type="component" value="Unassembled WGS sequence"/>
</dbReference>
<comment type="caution">
    <text evidence="1">The sequence shown here is derived from an EMBL/GenBank/DDBJ whole genome shotgun (WGS) entry which is preliminary data.</text>
</comment>
<evidence type="ECO:0000313" key="2">
    <source>
        <dbReference type="Proteomes" id="UP000246991"/>
    </source>
</evidence>
<reference evidence="1 2" key="1">
    <citation type="submission" date="2018-03" db="EMBL/GenBank/DDBJ databases">
        <title>Genomes of Pezizomycetes fungi and the evolution of truffles.</title>
        <authorList>
            <person name="Murat C."/>
            <person name="Payen T."/>
            <person name="Noel B."/>
            <person name="Kuo A."/>
            <person name="Martin F.M."/>
        </authorList>
    </citation>
    <scope>NUCLEOTIDE SEQUENCE [LARGE SCALE GENOMIC DNA]</scope>
    <source>
        <strain evidence="1">091103-1</strain>
    </source>
</reference>
<sequence length="194" mass="21614">MSPSSSPRSNTPPCPLPLDVSEIELEISLLRKLVNFLKTEKEEHDAAAESVIASPTYYIHSLKNFNSLSSTLAFYLNLLLPDVSMAEKAKAEAGGWDEQWIEQAIIWASEILHILGEMQRCLATLRGIKPDDLRGNYHSLEEWEEEVVSAAETLEGAMARFKTEMNGKKNAARSGTLLVKVFAEVKGIRILNLK</sequence>
<dbReference type="EMBL" id="PYWC01000002">
    <property type="protein sequence ID" value="PWW80507.1"/>
    <property type="molecule type" value="Genomic_DNA"/>
</dbReference>
<name>A0A317T3Z5_9PEZI</name>
<protein>
    <submittedName>
        <fullName evidence="1">Uncharacterized protein</fullName>
    </submittedName>
</protein>
<keyword evidence="2" id="KW-1185">Reference proteome</keyword>